<accession>B1HVM2</accession>
<evidence type="ECO:0000313" key="1">
    <source>
        <dbReference type="EMBL" id="ACA38041.1"/>
    </source>
</evidence>
<dbReference type="EnsemblBacteria" id="ACA38041">
    <property type="protein sequence ID" value="ACA38041"/>
    <property type="gene ID" value="Bsph_0414"/>
</dbReference>
<dbReference type="Gene3D" id="2.130.10.10">
    <property type="entry name" value="YVTN repeat-like/Quinoprotein amine dehydrogenase"/>
    <property type="match status" value="1"/>
</dbReference>
<dbReference type="KEGG" id="lsp:Bsph_0414"/>
<dbReference type="InterPro" id="IPR015943">
    <property type="entry name" value="WD40/YVTN_repeat-like_dom_sf"/>
</dbReference>
<dbReference type="PANTHER" id="PTHR47197">
    <property type="entry name" value="PROTEIN NIRF"/>
    <property type="match status" value="1"/>
</dbReference>
<proteinExistence type="predicted"/>
<dbReference type="SUPFAM" id="SSF50969">
    <property type="entry name" value="YVTN repeat-like/Quinoprotein amine dehydrogenase"/>
    <property type="match status" value="1"/>
</dbReference>
<dbReference type="PANTHER" id="PTHR47197:SF3">
    <property type="entry name" value="DIHYDRO-HEME D1 DEHYDROGENASE"/>
    <property type="match status" value="1"/>
</dbReference>
<dbReference type="EMBL" id="CP000817">
    <property type="protein sequence ID" value="ACA38041.1"/>
    <property type="molecule type" value="Genomic_DNA"/>
</dbReference>
<dbReference type="PROSITE" id="PS51257">
    <property type="entry name" value="PROKAR_LIPOPROTEIN"/>
    <property type="match status" value="1"/>
</dbReference>
<name>B1HVM2_LYSSC</name>
<dbReference type="Proteomes" id="UP000002164">
    <property type="component" value="Chromosome"/>
</dbReference>
<sequence>MKYSKGAEVITLKKWAFFIFSLLQIIWLAGCTEKSYESIERDRNFIASLNIQEPSLDFIDENGHVLAKWLFDKAYSGATLLGDDQVLLYGHQLNTIDVYTLSTGEKLYSQKVEVGTTNVYYDNNIKQFFITNSKTNTVTSFDHEGNMLASQRIGNYPMSMASYKDKLYVINFKDTKLSVLNMKDLQIEQEWPIQKSSHGIAIIDEIDELWIGGHGEGSKPNSSVKKYDLNSGQLHGEINMPLMPVGLKKTKDAVLVVSHGHNELYVADFDGHIKWQQEVGANPFVVNQFKDYIVVAGYDDHKLHFIKDGQTEKTVDVGKGAFQLLVREEK</sequence>
<protein>
    <submittedName>
        <fullName evidence="1">Surface antigen</fullName>
    </submittedName>
</protein>
<dbReference type="HOGENOM" id="CLU_071234_0_0_9"/>
<reference evidence="1 2" key="1">
    <citation type="journal article" date="2008" name="J. Bacteriol.">
        <title>Complete genome sequence of the mosquitocidal bacterium Bacillus sphaericus C3-41 and comparison with those of closely related Bacillus species.</title>
        <authorList>
            <person name="Hu X."/>
            <person name="Fan W."/>
            <person name="Han B."/>
            <person name="Liu H."/>
            <person name="Zheng D."/>
            <person name="Li Q."/>
            <person name="Dong W."/>
            <person name="Yan J."/>
            <person name="Gao M."/>
            <person name="Berry C."/>
            <person name="Yuan Z."/>
        </authorList>
    </citation>
    <scope>NUCLEOTIDE SEQUENCE [LARGE SCALE GENOMIC DNA]</scope>
    <source>
        <strain evidence="1 2">C3-41</strain>
    </source>
</reference>
<dbReference type="InterPro" id="IPR051200">
    <property type="entry name" value="Host-pathogen_enzymatic-act"/>
</dbReference>
<dbReference type="InterPro" id="IPR011044">
    <property type="entry name" value="Quino_amine_DH_bsu"/>
</dbReference>
<organism evidence="1 2">
    <name type="scientific">Lysinibacillus sphaericus (strain C3-41)</name>
    <dbReference type="NCBI Taxonomy" id="444177"/>
    <lineage>
        <taxon>Bacteria</taxon>
        <taxon>Bacillati</taxon>
        <taxon>Bacillota</taxon>
        <taxon>Bacilli</taxon>
        <taxon>Bacillales</taxon>
        <taxon>Bacillaceae</taxon>
        <taxon>Lysinibacillus</taxon>
    </lineage>
</organism>
<dbReference type="AlphaFoldDB" id="B1HVM2"/>
<evidence type="ECO:0000313" key="2">
    <source>
        <dbReference type="Proteomes" id="UP000002164"/>
    </source>
</evidence>
<gene>
    <name evidence="1" type="ordered locus">Bsph_0414</name>
</gene>